<dbReference type="EMBL" id="VRZA01000007">
    <property type="protein sequence ID" value="TXS90848.1"/>
    <property type="molecule type" value="Genomic_DNA"/>
</dbReference>
<sequence length="256" mass="29218">MKASSEVQKAFELAVQSYPAQLRWLIENNRKRLLWQCQRTLDVVPKGGCVVDIGGGIVPFMYTCQLLGYETILVDDFSDNLYKSPESKQVLGAIQESGTTVIDGDVFELELDEIPEDLDMVTSHDSMEHWHNSPKWIFSALWNKLSDGGVFWIGVPNAVNLRKRATVPFGRGKWSTMSDWYETEVFRGHVREPDVEDLAYIAQDLGAASYSIEGKNWIGYRSSRPIIRTLTPYLDRVMQIWPSLCSVIYLTAWKRS</sequence>
<keyword evidence="1" id="KW-0808">Transferase</keyword>
<dbReference type="Gene3D" id="3.40.50.150">
    <property type="entry name" value="Vaccinia Virus protein VP39"/>
    <property type="match status" value="1"/>
</dbReference>
<dbReference type="GO" id="GO:0008168">
    <property type="term" value="F:methyltransferase activity"/>
    <property type="evidence" value="ECO:0007669"/>
    <property type="project" value="UniProtKB-KW"/>
</dbReference>
<dbReference type="RefSeq" id="WP_148069846.1">
    <property type="nucleotide sequence ID" value="NZ_VRZA01000007.1"/>
</dbReference>
<proteinExistence type="predicted"/>
<evidence type="ECO:0000313" key="1">
    <source>
        <dbReference type="EMBL" id="TXS90848.1"/>
    </source>
</evidence>
<organism evidence="1 2">
    <name type="scientific">Parahaliea maris</name>
    <dbReference type="NCBI Taxonomy" id="2716870"/>
    <lineage>
        <taxon>Bacteria</taxon>
        <taxon>Pseudomonadati</taxon>
        <taxon>Pseudomonadota</taxon>
        <taxon>Gammaproteobacteria</taxon>
        <taxon>Cellvibrionales</taxon>
        <taxon>Halieaceae</taxon>
        <taxon>Parahaliea</taxon>
    </lineage>
</organism>
<evidence type="ECO:0000313" key="2">
    <source>
        <dbReference type="Proteomes" id="UP000321039"/>
    </source>
</evidence>
<dbReference type="GO" id="GO:0032259">
    <property type="term" value="P:methylation"/>
    <property type="evidence" value="ECO:0007669"/>
    <property type="project" value="UniProtKB-KW"/>
</dbReference>
<dbReference type="Proteomes" id="UP000321039">
    <property type="component" value="Unassembled WGS sequence"/>
</dbReference>
<accession>A0A5C8ZQV9</accession>
<name>A0A5C8ZQV9_9GAMM</name>
<protein>
    <submittedName>
        <fullName evidence="1">Class I SAM-dependent methyltransferase</fullName>
    </submittedName>
</protein>
<dbReference type="InterPro" id="IPR029063">
    <property type="entry name" value="SAM-dependent_MTases_sf"/>
</dbReference>
<dbReference type="AlphaFoldDB" id="A0A5C8ZQV9"/>
<gene>
    <name evidence="1" type="ORF">FV139_17920</name>
</gene>
<keyword evidence="1" id="KW-0489">Methyltransferase</keyword>
<reference evidence="1 2" key="1">
    <citation type="submission" date="2019-08" db="EMBL/GenBank/DDBJ databases">
        <title>Parahaliea maris sp. nov., isolated from the surface seawater.</title>
        <authorList>
            <person name="Liu Y."/>
        </authorList>
    </citation>
    <scope>NUCLEOTIDE SEQUENCE [LARGE SCALE GENOMIC DNA]</scope>
    <source>
        <strain evidence="1 2">HSLHS9</strain>
    </source>
</reference>
<comment type="caution">
    <text evidence="1">The sequence shown here is derived from an EMBL/GenBank/DDBJ whole genome shotgun (WGS) entry which is preliminary data.</text>
</comment>
<dbReference type="CDD" id="cd02440">
    <property type="entry name" value="AdoMet_MTases"/>
    <property type="match status" value="1"/>
</dbReference>
<keyword evidence="2" id="KW-1185">Reference proteome</keyword>
<dbReference type="SUPFAM" id="SSF53335">
    <property type="entry name" value="S-adenosyl-L-methionine-dependent methyltransferases"/>
    <property type="match status" value="1"/>
</dbReference>